<evidence type="ECO:0000256" key="1">
    <source>
        <dbReference type="ARBA" id="ARBA00004567"/>
    </source>
</evidence>
<keyword evidence="3" id="KW-0813">Transport</keyword>
<evidence type="ECO:0000256" key="11">
    <source>
        <dbReference type="SAM" id="MobiDB-lite"/>
    </source>
</evidence>
<dbReference type="GO" id="GO:0015031">
    <property type="term" value="P:protein transport"/>
    <property type="evidence" value="ECO:0007669"/>
    <property type="project" value="UniProtKB-KW"/>
</dbReference>
<dbReference type="AlphaFoldDB" id="A0AAW0E6I2"/>
<dbReference type="InterPro" id="IPR038506">
    <property type="entry name" value="GLE1-like_sf"/>
</dbReference>
<comment type="subcellular location">
    <subcellularLocation>
        <location evidence="1">Nucleus</location>
        <location evidence="1">Nuclear pore complex</location>
    </subcellularLocation>
</comment>
<dbReference type="GO" id="GO:0031369">
    <property type="term" value="F:translation initiation factor binding"/>
    <property type="evidence" value="ECO:0007669"/>
    <property type="project" value="TreeGrafter"/>
</dbReference>
<proteinExistence type="inferred from homology"/>
<feature type="compositionally biased region" description="Basic residues" evidence="11">
    <location>
        <begin position="1"/>
        <end position="10"/>
    </location>
</feature>
<keyword evidence="6" id="KW-0811">Translocation</keyword>
<keyword evidence="8" id="KW-0539">Nucleus</keyword>
<evidence type="ECO:0000256" key="2">
    <source>
        <dbReference type="ARBA" id="ARBA00011056"/>
    </source>
</evidence>
<dbReference type="GO" id="GO:0044614">
    <property type="term" value="C:nuclear pore cytoplasmic filaments"/>
    <property type="evidence" value="ECO:0007669"/>
    <property type="project" value="TreeGrafter"/>
</dbReference>
<keyword evidence="5" id="KW-0653">Protein transport</keyword>
<dbReference type="Pfam" id="PF07817">
    <property type="entry name" value="GLE1"/>
    <property type="match status" value="1"/>
</dbReference>
<feature type="region of interest" description="Disordered" evidence="11">
    <location>
        <begin position="110"/>
        <end position="135"/>
    </location>
</feature>
<name>A0AAW0E6I2_9AGAR</name>
<reference evidence="12 13" key="1">
    <citation type="submission" date="2024-01" db="EMBL/GenBank/DDBJ databases">
        <title>A draft genome for a cacao thread blight-causing isolate of Paramarasmius palmivorus.</title>
        <authorList>
            <person name="Baruah I.K."/>
            <person name="Bukari Y."/>
            <person name="Amoako-Attah I."/>
            <person name="Meinhardt L.W."/>
            <person name="Bailey B.A."/>
            <person name="Cohen S.P."/>
        </authorList>
    </citation>
    <scope>NUCLEOTIDE SEQUENCE [LARGE SCALE GENOMIC DNA]</scope>
    <source>
        <strain evidence="12 13">GH-12</strain>
    </source>
</reference>
<dbReference type="PANTHER" id="PTHR12960">
    <property type="entry name" value="GLE-1-RELATED"/>
    <property type="match status" value="1"/>
</dbReference>
<protein>
    <recommendedName>
        <fullName evidence="9">mRNA export factor GLE1</fullName>
    </recommendedName>
    <alternativeName>
        <fullName evidence="10">Nucleoporin GLE1</fullName>
    </alternativeName>
</protein>
<gene>
    <name evidence="12" type="primary">GLE1_1</name>
    <name evidence="12" type="ORF">VNI00_000621</name>
</gene>
<organism evidence="12 13">
    <name type="scientific">Paramarasmius palmivorus</name>
    <dbReference type="NCBI Taxonomy" id="297713"/>
    <lineage>
        <taxon>Eukaryota</taxon>
        <taxon>Fungi</taxon>
        <taxon>Dikarya</taxon>
        <taxon>Basidiomycota</taxon>
        <taxon>Agaricomycotina</taxon>
        <taxon>Agaricomycetes</taxon>
        <taxon>Agaricomycetidae</taxon>
        <taxon>Agaricales</taxon>
        <taxon>Marasmiineae</taxon>
        <taxon>Marasmiaceae</taxon>
        <taxon>Paramarasmius</taxon>
    </lineage>
</organism>
<dbReference type="Gene3D" id="1.25.40.510">
    <property type="entry name" value="GLE1-like"/>
    <property type="match status" value="1"/>
</dbReference>
<evidence type="ECO:0000313" key="12">
    <source>
        <dbReference type="EMBL" id="KAK7060888.1"/>
    </source>
</evidence>
<evidence type="ECO:0000256" key="5">
    <source>
        <dbReference type="ARBA" id="ARBA00022927"/>
    </source>
</evidence>
<dbReference type="GO" id="GO:0005543">
    <property type="term" value="F:phospholipid binding"/>
    <property type="evidence" value="ECO:0007669"/>
    <property type="project" value="TreeGrafter"/>
</dbReference>
<comment type="similarity">
    <text evidence="2">Belongs to the GLE1 family.</text>
</comment>
<evidence type="ECO:0000313" key="13">
    <source>
        <dbReference type="Proteomes" id="UP001383192"/>
    </source>
</evidence>
<feature type="compositionally biased region" description="Basic and acidic residues" evidence="11">
    <location>
        <begin position="110"/>
        <end position="128"/>
    </location>
</feature>
<dbReference type="InterPro" id="IPR012476">
    <property type="entry name" value="GLE1"/>
</dbReference>
<dbReference type="EMBL" id="JAYKXP010000002">
    <property type="protein sequence ID" value="KAK7060888.1"/>
    <property type="molecule type" value="Genomic_DNA"/>
</dbReference>
<keyword evidence="13" id="KW-1185">Reference proteome</keyword>
<dbReference type="GO" id="GO:0000822">
    <property type="term" value="F:inositol hexakisphosphate binding"/>
    <property type="evidence" value="ECO:0007669"/>
    <property type="project" value="TreeGrafter"/>
</dbReference>
<dbReference type="PANTHER" id="PTHR12960:SF0">
    <property type="entry name" value="MRNA EXPORT FACTOR GLE1"/>
    <property type="match status" value="1"/>
</dbReference>
<accession>A0AAW0E6I2</accession>
<evidence type="ECO:0000256" key="10">
    <source>
        <dbReference type="ARBA" id="ARBA00029983"/>
    </source>
</evidence>
<feature type="compositionally biased region" description="Basic and acidic residues" evidence="11">
    <location>
        <begin position="202"/>
        <end position="283"/>
    </location>
</feature>
<dbReference type="Proteomes" id="UP001383192">
    <property type="component" value="Unassembled WGS sequence"/>
</dbReference>
<sequence>MLRSRSKKRGTTTTAKTQRRHTSTFGLNSSSDDDSSESDASSYDSESGESVPSSSDSDSFCYGSESEIPPPPPRSLRLSSRSVKEQRYVEDTVAAIRLRTRHHDPYEEWEREMRKDSLRTARKEHGDRQTQFQAKQADLQTQEQRRLDSIHEQQQREVTNFLEKLRLQQQETEGKLRDAWRLRDKVLWDRIETGIKLDQDKAHAKFEEERRLREAEEKRRREEEERRQAEERKRKEEEERKRREEEEARKKKEEEERREREEREAKEREAKEKAEKLKAEAAARRQSGMTTPEEDWAEARRNLNVAKTQGTRIAKADKAMKSMYLGGRRQIVPKIGQVTNDPESINRVSSQLVQILVPALGAYAPPVYTALLSALAKAFILQAETEVTAEKKAVGPLAQVAFNCLDTLQGFPEVFFAKMVQRIGGWPIPIVTPTEDHDGRKWNDLAERRKVMGHREDEGQTEYMDRVSGVMRLYFAILKITPTRQPLKGMWQTPRIWTWLARIVSDKALLGSIVGAQVLYVALEVLGADAKQIWGNQFVKLLALIYEGATTGLGNGRLMGGDSPEAIGARNRVKIAVENIMSGAS</sequence>
<feature type="region of interest" description="Disordered" evidence="11">
    <location>
        <begin position="1"/>
        <end position="85"/>
    </location>
</feature>
<evidence type="ECO:0000256" key="8">
    <source>
        <dbReference type="ARBA" id="ARBA00023242"/>
    </source>
</evidence>
<evidence type="ECO:0000256" key="4">
    <source>
        <dbReference type="ARBA" id="ARBA00022816"/>
    </source>
</evidence>
<keyword evidence="7" id="KW-0906">Nuclear pore complex</keyword>
<evidence type="ECO:0000256" key="9">
    <source>
        <dbReference type="ARBA" id="ARBA00026227"/>
    </source>
</evidence>
<keyword evidence="4" id="KW-0509">mRNA transport</keyword>
<evidence type="ECO:0000256" key="7">
    <source>
        <dbReference type="ARBA" id="ARBA00023132"/>
    </source>
</evidence>
<comment type="caution">
    <text evidence="12">The sequence shown here is derived from an EMBL/GenBank/DDBJ whole genome shotgun (WGS) entry which is preliminary data.</text>
</comment>
<evidence type="ECO:0000256" key="6">
    <source>
        <dbReference type="ARBA" id="ARBA00023010"/>
    </source>
</evidence>
<dbReference type="GO" id="GO:0016973">
    <property type="term" value="P:poly(A)+ mRNA export from nucleus"/>
    <property type="evidence" value="ECO:0007669"/>
    <property type="project" value="InterPro"/>
</dbReference>
<feature type="compositionally biased region" description="Low complexity" evidence="11">
    <location>
        <begin position="38"/>
        <end position="67"/>
    </location>
</feature>
<evidence type="ECO:0000256" key="3">
    <source>
        <dbReference type="ARBA" id="ARBA00022448"/>
    </source>
</evidence>
<feature type="region of interest" description="Disordered" evidence="11">
    <location>
        <begin position="202"/>
        <end position="293"/>
    </location>
</feature>
<dbReference type="GO" id="GO:0005737">
    <property type="term" value="C:cytoplasm"/>
    <property type="evidence" value="ECO:0007669"/>
    <property type="project" value="TreeGrafter"/>
</dbReference>